<evidence type="ECO:0000313" key="1">
    <source>
        <dbReference type="EMBL" id="JAD34373.1"/>
    </source>
</evidence>
<dbReference type="EMBL" id="GBRH01263522">
    <property type="protein sequence ID" value="JAD34373.1"/>
    <property type="molecule type" value="Transcribed_RNA"/>
</dbReference>
<reference evidence="1" key="1">
    <citation type="submission" date="2014-09" db="EMBL/GenBank/DDBJ databases">
        <authorList>
            <person name="Magalhaes I.L.F."/>
            <person name="Oliveira U."/>
            <person name="Santos F.R."/>
            <person name="Vidigal T.H.D.A."/>
            <person name="Brescovit A.D."/>
            <person name="Santos A.J."/>
        </authorList>
    </citation>
    <scope>NUCLEOTIDE SEQUENCE</scope>
    <source>
        <tissue evidence="1">Shoot tissue taken approximately 20 cm above the soil surface</tissue>
    </source>
</reference>
<accession>A0A0A8Z9K3</accession>
<sequence length="26" mass="2800">MTTGKWKKSQLAGIASITKRSILPAI</sequence>
<reference evidence="1" key="2">
    <citation type="journal article" date="2015" name="Data Brief">
        <title>Shoot transcriptome of the giant reed, Arundo donax.</title>
        <authorList>
            <person name="Barrero R.A."/>
            <person name="Guerrero F.D."/>
            <person name="Moolhuijzen P."/>
            <person name="Goolsby J.A."/>
            <person name="Tidwell J."/>
            <person name="Bellgard S.E."/>
            <person name="Bellgard M.I."/>
        </authorList>
    </citation>
    <scope>NUCLEOTIDE SEQUENCE</scope>
    <source>
        <tissue evidence="1">Shoot tissue taken approximately 20 cm above the soil surface</tissue>
    </source>
</reference>
<dbReference type="AlphaFoldDB" id="A0A0A8Z9K3"/>
<protein>
    <submittedName>
        <fullName evidence="1">Uncharacterized protein</fullName>
    </submittedName>
</protein>
<name>A0A0A8Z9K3_ARUDO</name>
<proteinExistence type="predicted"/>
<organism evidence="1">
    <name type="scientific">Arundo donax</name>
    <name type="common">Giant reed</name>
    <name type="synonym">Donax arundinaceus</name>
    <dbReference type="NCBI Taxonomy" id="35708"/>
    <lineage>
        <taxon>Eukaryota</taxon>
        <taxon>Viridiplantae</taxon>
        <taxon>Streptophyta</taxon>
        <taxon>Embryophyta</taxon>
        <taxon>Tracheophyta</taxon>
        <taxon>Spermatophyta</taxon>
        <taxon>Magnoliopsida</taxon>
        <taxon>Liliopsida</taxon>
        <taxon>Poales</taxon>
        <taxon>Poaceae</taxon>
        <taxon>PACMAD clade</taxon>
        <taxon>Arundinoideae</taxon>
        <taxon>Arundineae</taxon>
        <taxon>Arundo</taxon>
    </lineage>
</organism>